<accession>F6D215</accession>
<reference evidence="2 3" key="1">
    <citation type="journal article" date="2014" name="Int. J. Syst. Evol. Microbiol.">
        <title>Methanobacterium paludis sp. nov. and a novel strain of Methanobacterium lacus isolated from northern peatlands.</title>
        <authorList>
            <person name="Cadillo-Quiroz H."/>
            <person name="Brauer S.L."/>
            <person name="Goodson N."/>
            <person name="Yavitt J.B."/>
            <person name="Zinder S.H."/>
        </authorList>
    </citation>
    <scope>NUCLEOTIDE SEQUENCE [LARGE SCALE GENOMIC DNA]</scope>
    <source>
        <strain evidence="3">DSM 25820 / JCM 18151 / SWAN1</strain>
    </source>
</reference>
<dbReference type="STRING" id="868131.MSWAN_0258"/>
<dbReference type="PANTHER" id="PTHR40055:SF1">
    <property type="entry name" value="TRANSCRIPTIONAL REGULATOR YGIV-RELATED"/>
    <property type="match status" value="1"/>
</dbReference>
<organism evidence="2 3">
    <name type="scientific">Methanobacterium paludis (strain DSM 25820 / JCM 18151 / SWAN1)</name>
    <dbReference type="NCBI Taxonomy" id="868131"/>
    <lineage>
        <taxon>Archaea</taxon>
        <taxon>Methanobacteriati</taxon>
        <taxon>Methanobacteriota</taxon>
        <taxon>Methanomada group</taxon>
        <taxon>Methanobacteria</taxon>
        <taxon>Methanobacteriales</taxon>
        <taxon>Methanobacteriaceae</taxon>
        <taxon>Methanobacterium</taxon>
    </lineage>
</organism>
<dbReference type="AlphaFoldDB" id="F6D215"/>
<dbReference type="InterPro" id="IPR011256">
    <property type="entry name" value="Reg_factor_effector_dom_sf"/>
</dbReference>
<dbReference type="PANTHER" id="PTHR40055">
    <property type="entry name" value="TRANSCRIPTIONAL REGULATOR YGIV-RELATED"/>
    <property type="match status" value="1"/>
</dbReference>
<protein>
    <submittedName>
        <fullName evidence="2">Transcription activator effector binding protein</fullName>
    </submittedName>
</protein>
<evidence type="ECO:0000313" key="3">
    <source>
        <dbReference type="Proteomes" id="UP000009231"/>
    </source>
</evidence>
<dbReference type="OrthoDB" id="104532at2157"/>
<dbReference type="RefSeq" id="WP_013824806.1">
    <property type="nucleotide sequence ID" value="NC_015574.1"/>
</dbReference>
<gene>
    <name evidence="2" type="ordered locus">MSWAN_0258</name>
</gene>
<dbReference type="eggNOG" id="arCOG03200">
    <property type="taxonomic scope" value="Archaea"/>
</dbReference>
<dbReference type="KEGG" id="mew:MSWAN_0258"/>
<dbReference type="InterPro" id="IPR010499">
    <property type="entry name" value="AraC_E-bd"/>
</dbReference>
<dbReference type="Gene3D" id="3.20.80.10">
    <property type="entry name" value="Regulatory factor, effector binding domain"/>
    <property type="match status" value="1"/>
</dbReference>
<dbReference type="InterPro" id="IPR050908">
    <property type="entry name" value="SmbC-like"/>
</dbReference>
<keyword evidence="3" id="KW-1185">Reference proteome</keyword>
<dbReference type="SMART" id="SM00871">
    <property type="entry name" value="AraC_E_bind"/>
    <property type="match status" value="1"/>
</dbReference>
<dbReference type="GeneID" id="10667742"/>
<dbReference type="InterPro" id="IPR029442">
    <property type="entry name" value="GyrI-like"/>
</dbReference>
<feature type="domain" description="AraC effector-binding" evidence="1">
    <location>
        <begin position="1"/>
        <end position="150"/>
    </location>
</feature>
<sequence>MEIELKDVRKKQVAYIFHVGSIEELSDLMGEVVGWVMSEGLQITGPPYGIYYSVPSETPPEQMKYEVGIPFIGEVKPEGKVKVKKIPDQTVLSVVHRGPYHEVGPTYAALMDHVMKEGYEVVGAPVEIYLNSPMEFPEIELMTEIQFPVVKKESC</sequence>
<dbReference type="EMBL" id="CP002772">
    <property type="protein sequence ID" value="AEG17304.1"/>
    <property type="molecule type" value="Genomic_DNA"/>
</dbReference>
<dbReference type="Proteomes" id="UP000009231">
    <property type="component" value="Chromosome"/>
</dbReference>
<proteinExistence type="predicted"/>
<dbReference type="Pfam" id="PF06445">
    <property type="entry name" value="GyrI-like"/>
    <property type="match status" value="1"/>
</dbReference>
<evidence type="ECO:0000259" key="1">
    <source>
        <dbReference type="SMART" id="SM00871"/>
    </source>
</evidence>
<name>F6D215_METPW</name>
<evidence type="ECO:0000313" key="2">
    <source>
        <dbReference type="EMBL" id="AEG17304.1"/>
    </source>
</evidence>
<dbReference type="HOGENOM" id="CLU_113664_2_2_2"/>
<dbReference type="SUPFAM" id="SSF55136">
    <property type="entry name" value="Probable bacterial effector-binding domain"/>
    <property type="match status" value="1"/>
</dbReference>